<accession>A0ABQ1HA65</accession>
<dbReference type="InterPro" id="IPR012556">
    <property type="entry name" value="Entericidin"/>
</dbReference>
<keyword evidence="5" id="KW-0564">Palmitate</keyword>
<sequence length="46" mass="4848">MTRTRLMLAAMLAAFALSGCNTVEGFGKDVSKAGDELEEAAEKAKN</sequence>
<protein>
    <recommendedName>
        <fullName evidence="10">Entericidin</fullName>
    </recommendedName>
</protein>
<keyword evidence="2" id="KW-1003">Cell membrane</keyword>
<evidence type="ECO:0000313" key="8">
    <source>
        <dbReference type="EMBL" id="GGA66520.1"/>
    </source>
</evidence>
<dbReference type="Pfam" id="PF08085">
    <property type="entry name" value="Entericidin"/>
    <property type="match status" value="1"/>
</dbReference>
<dbReference type="RefSeq" id="WP_188659841.1">
    <property type="nucleotide sequence ID" value="NZ_BMKC01000001.1"/>
</dbReference>
<keyword evidence="9" id="KW-1185">Reference proteome</keyword>
<proteinExistence type="inferred from homology"/>
<gene>
    <name evidence="8" type="ORF">GCM10011521_00800</name>
</gene>
<evidence type="ECO:0000256" key="2">
    <source>
        <dbReference type="ARBA" id="ARBA00022475"/>
    </source>
</evidence>
<feature type="chain" id="PRO_5046421759" description="Entericidin" evidence="7">
    <location>
        <begin position="20"/>
        <end position="46"/>
    </location>
</feature>
<comment type="similarity">
    <text evidence="1">Belongs to the EcnA/EcnB lipoprotein family.</text>
</comment>
<evidence type="ECO:0000256" key="4">
    <source>
        <dbReference type="ARBA" id="ARBA00023136"/>
    </source>
</evidence>
<comment type="caution">
    <text evidence="8">The sequence shown here is derived from an EMBL/GenBank/DDBJ whole genome shotgun (WGS) entry which is preliminary data.</text>
</comment>
<evidence type="ECO:0000256" key="1">
    <source>
        <dbReference type="ARBA" id="ARBA00010296"/>
    </source>
</evidence>
<keyword evidence="6" id="KW-0449">Lipoprotein</keyword>
<keyword evidence="4" id="KW-0472">Membrane</keyword>
<dbReference type="Proteomes" id="UP000623419">
    <property type="component" value="Unassembled WGS sequence"/>
</dbReference>
<evidence type="ECO:0000256" key="7">
    <source>
        <dbReference type="SAM" id="SignalP"/>
    </source>
</evidence>
<dbReference type="EMBL" id="BMKC01000001">
    <property type="protein sequence ID" value="GGA66520.1"/>
    <property type="molecule type" value="Genomic_DNA"/>
</dbReference>
<keyword evidence="3 7" id="KW-0732">Signal</keyword>
<feature type="signal peptide" evidence="7">
    <location>
        <begin position="1"/>
        <end position="19"/>
    </location>
</feature>
<organism evidence="8 9">
    <name type="scientific">Arenimonas soli</name>
    <dbReference type="NCBI Taxonomy" id="2269504"/>
    <lineage>
        <taxon>Bacteria</taxon>
        <taxon>Pseudomonadati</taxon>
        <taxon>Pseudomonadota</taxon>
        <taxon>Gammaproteobacteria</taxon>
        <taxon>Lysobacterales</taxon>
        <taxon>Lysobacteraceae</taxon>
        <taxon>Arenimonas</taxon>
    </lineage>
</organism>
<dbReference type="PROSITE" id="PS51257">
    <property type="entry name" value="PROKAR_LIPOPROTEIN"/>
    <property type="match status" value="1"/>
</dbReference>
<name>A0ABQ1HA65_9GAMM</name>
<evidence type="ECO:0000313" key="9">
    <source>
        <dbReference type="Proteomes" id="UP000623419"/>
    </source>
</evidence>
<reference evidence="9" key="1">
    <citation type="journal article" date="2019" name="Int. J. Syst. Evol. Microbiol.">
        <title>The Global Catalogue of Microorganisms (GCM) 10K type strain sequencing project: providing services to taxonomists for standard genome sequencing and annotation.</title>
        <authorList>
            <consortium name="The Broad Institute Genomics Platform"/>
            <consortium name="The Broad Institute Genome Sequencing Center for Infectious Disease"/>
            <person name="Wu L."/>
            <person name="Ma J."/>
        </authorList>
    </citation>
    <scope>NUCLEOTIDE SEQUENCE [LARGE SCALE GENOMIC DNA]</scope>
    <source>
        <strain evidence="9">CGMCC 1.15905</strain>
    </source>
</reference>
<evidence type="ECO:0000256" key="5">
    <source>
        <dbReference type="ARBA" id="ARBA00023139"/>
    </source>
</evidence>
<evidence type="ECO:0000256" key="3">
    <source>
        <dbReference type="ARBA" id="ARBA00022729"/>
    </source>
</evidence>
<evidence type="ECO:0008006" key="10">
    <source>
        <dbReference type="Google" id="ProtNLM"/>
    </source>
</evidence>
<evidence type="ECO:0000256" key="6">
    <source>
        <dbReference type="ARBA" id="ARBA00023288"/>
    </source>
</evidence>